<protein>
    <submittedName>
        <fullName evidence="1">Uncharacterized protein</fullName>
    </submittedName>
</protein>
<dbReference type="Proteomes" id="UP000696294">
    <property type="component" value="Unassembled WGS sequence"/>
</dbReference>
<evidence type="ECO:0000313" key="2">
    <source>
        <dbReference type="Proteomes" id="UP000696294"/>
    </source>
</evidence>
<name>A0ABX1BJP4_9ACTN</name>
<evidence type="ECO:0000313" key="1">
    <source>
        <dbReference type="EMBL" id="NJP96004.1"/>
    </source>
</evidence>
<gene>
    <name evidence="1" type="ORF">HCN51_42340</name>
</gene>
<accession>A0ABX1BJP4</accession>
<sequence length="406" mass="44277">MDFTICRFLGHDCHDNLPSLEWRGEMQVAAHAHLLNRWLDEDATASPTHSGRLLVDVRDCGGPLDAGSLVKCGLFPTLSPDGPAREPLSCEPTGVHDAILAVRQAILAHPPTRRLKMLSAALGWAILDVADEAALVTVADAAGDETHAVFSSGSRVIRVSVTSPASPGNDRDPACSFAGHWCEARPALHDDDLALAEARLRAVCAGTILRAPLDLDGYAAFRIDLAGHTLPPDPDLASVRRWWRSTAWSRRYGEEYFEDEFPWPDDPQAQEFVPDDDADPWDPLDLGDPAASDAADGWMLGMGPRSLSTPALLAEVEAFSATCRRESAGHAAGELVPYLLHELIDEPLWRVSGPQGRLLVWADADEGGRFWRTADGDLDRYGEARRLLVVGPREALYVVFKDEKNC</sequence>
<reference evidence="1 2" key="1">
    <citation type="submission" date="2020-03" db="EMBL/GenBank/DDBJ databases">
        <title>WGS of actinomycetes isolated from Thailand.</title>
        <authorList>
            <person name="Thawai C."/>
        </authorList>
    </citation>
    <scope>NUCLEOTIDE SEQUENCE [LARGE SCALE GENOMIC DNA]</scope>
    <source>
        <strain evidence="1 2">FMUSA5-5</strain>
    </source>
</reference>
<dbReference type="RefSeq" id="WP_168017640.1">
    <property type="nucleotide sequence ID" value="NZ_JAATEP010000044.1"/>
</dbReference>
<keyword evidence="2" id="KW-1185">Reference proteome</keyword>
<comment type="caution">
    <text evidence="1">The sequence shown here is derived from an EMBL/GenBank/DDBJ whole genome shotgun (WGS) entry which is preliminary data.</text>
</comment>
<organism evidence="1 2">
    <name type="scientific">Nonomuraea composti</name>
    <dbReference type="NCBI Taxonomy" id="2720023"/>
    <lineage>
        <taxon>Bacteria</taxon>
        <taxon>Bacillati</taxon>
        <taxon>Actinomycetota</taxon>
        <taxon>Actinomycetes</taxon>
        <taxon>Streptosporangiales</taxon>
        <taxon>Streptosporangiaceae</taxon>
        <taxon>Nonomuraea</taxon>
    </lineage>
</organism>
<dbReference type="EMBL" id="JAATEP010000044">
    <property type="protein sequence ID" value="NJP96004.1"/>
    <property type="molecule type" value="Genomic_DNA"/>
</dbReference>
<proteinExistence type="predicted"/>